<evidence type="ECO:0000259" key="1">
    <source>
        <dbReference type="Pfam" id="PF22950"/>
    </source>
</evidence>
<evidence type="ECO:0000313" key="3">
    <source>
        <dbReference type="Proteomes" id="UP001632038"/>
    </source>
</evidence>
<keyword evidence="3" id="KW-1185">Reference proteome</keyword>
<accession>A0ABD3BU55</accession>
<gene>
    <name evidence="2" type="ORF">CASFOL_035940</name>
</gene>
<dbReference type="InterPro" id="IPR054290">
    <property type="entry name" value="DUF7026"/>
</dbReference>
<organism evidence="2 3">
    <name type="scientific">Castilleja foliolosa</name>
    <dbReference type="NCBI Taxonomy" id="1961234"/>
    <lineage>
        <taxon>Eukaryota</taxon>
        <taxon>Viridiplantae</taxon>
        <taxon>Streptophyta</taxon>
        <taxon>Embryophyta</taxon>
        <taxon>Tracheophyta</taxon>
        <taxon>Spermatophyta</taxon>
        <taxon>Magnoliopsida</taxon>
        <taxon>eudicotyledons</taxon>
        <taxon>Gunneridae</taxon>
        <taxon>Pentapetalae</taxon>
        <taxon>asterids</taxon>
        <taxon>lamiids</taxon>
        <taxon>Lamiales</taxon>
        <taxon>Orobanchaceae</taxon>
        <taxon>Pedicularideae</taxon>
        <taxon>Castillejinae</taxon>
        <taxon>Castilleja</taxon>
    </lineage>
</organism>
<dbReference type="Pfam" id="PF22950">
    <property type="entry name" value="DUF7026"/>
    <property type="match status" value="1"/>
</dbReference>
<protein>
    <recommendedName>
        <fullName evidence="1">DUF7026 domain-containing protein</fullName>
    </recommendedName>
</protein>
<dbReference type="Proteomes" id="UP001632038">
    <property type="component" value="Unassembled WGS sequence"/>
</dbReference>
<sequence>MLPSIEATATKFTSTIQFHALPLNLLPQPPKSHPYPFIPSILNPPRKTLTKVSCRKENKKENLTDDELLAFELSLEIQKLSSQMVQREEALEKSRAILFAEVCNFTGLKSEDLKNKWRKMNEDERRGLILGFVAEWSDHFHPLSAKSVKEMVDEYLGKNNEFSDKPVSSDDFFPDLRKLLGFSGNNEE</sequence>
<proteinExistence type="predicted"/>
<comment type="caution">
    <text evidence="2">The sequence shown here is derived from an EMBL/GenBank/DDBJ whole genome shotgun (WGS) entry which is preliminary data.</text>
</comment>
<name>A0ABD3BU55_9LAMI</name>
<dbReference type="AlphaFoldDB" id="A0ABD3BU55"/>
<reference evidence="3" key="1">
    <citation type="journal article" date="2024" name="IScience">
        <title>Strigolactones Initiate the Formation of Haustorium-like Structures in Castilleja.</title>
        <authorList>
            <person name="Buerger M."/>
            <person name="Peterson D."/>
            <person name="Chory J."/>
        </authorList>
    </citation>
    <scope>NUCLEOTIDE SEQUENCE [LARGE SCALE GENOMIC DNA]</scope>
</reference>
<evidence type="ECO:0000313" key="2">
    <source>
        <dbReference type="EMBL" id="KAL3621028.1"/>
    </source>
</evidence>
<feature type="domain" description="DUF7026" evidence="1">
    <location>
        <begin position="87"/>
        <end position="136"/>
    </location>
</feature>
<dbReference type="EMBL" id="JAVIJP010000066">
    <property type="protein sequence ID" value="KAL3621028.1"/>
    <property type="molecule type" value="Genomic_DNA"/>
</dbReference>